<dbReference type="PANTHER" id="PTHR48086:SF8">
    <property type="entry name" value="MONOCARBOXYLIC ACID PERMEASE"/>
    <property type="match status" value="1"/>
</dbReference>
<feature type="transmembrane region" description="Helical" evidence="8">
    <location>
        <begin position="83"/>
        <end position="102"/>
    </location>
</feature>
<feature type="transmembrane region" description="Helical" evidence="8">
    <location>
        <begin position="281"/>
        <end position="305"/>
    </location>
</feature>
<feature type="transmembrane region" description="Helical" evidence="8">
    <location>
        <begin position="241"/>
        <end position="260"/>
    </location>
</feature>
<feature type="transmembrane region" description="Helical" evidence="8">
    <location>
        <begin position="196"/>
        <end position="221"/>
    </location>
</feature>
<evidence type="ECO:0000256" key="3">
    <source>
        <dbReference type="ARBA" id="ARBA00022448"/>
    </source>
</evidence>
<dbReference type="AlphaFoldDB" id="A0AAD2F7X8"/>
<dbReference type="EMBL" id="CAUDKO010000002">
    <property type="protein sequence ID" value="CAJ0858210.1"/>
    <property type="molecule type" value="Genomic_DNA"/>
</dbReference>
<dbReference type="Gene3D" id="1.20.1730.10">
    <property type="entry name" value="Sodium/glucose cotransporter"/>
    <property type="match status" value="1"/>
</dbReference>
<comment type="caution">
    <text evidence="9">The sequence shown here is derived from an EMBL/GenBank/DDBJ whole genome shotgun (WGS) entry which is preliminary data.</text>
</comment>
<organism evidence="9 12">
    <name type="scientific">Ralstonia flatus</name>
    <dbReference type="NCBI Taxonomy" id="3058601"/>
    <lineage>
        <taxon>Bacteria</taxon>
        <taxon>Pseudomonadati</taxon>
        <taxon>Pseudomonadota</taxon>
        <taxon>Betaproteobacteria</taxon>
        <taxon>Burkholderiales</taxon>
        <taxon>Burkholderiaceae</taxon>
        <taxon>Ralstonia</taxon>
    </lineage>
</organism>
<evidence type="ECO:0000256" key="4">
    <source>
        <dbReference type="ARBA" id="ARBA00022692"/>
    </source>
</evidence>
<feature type="transmembrane region" description="Helical" evidence="8">
    <location>
        <begin position="325"/>
        <end position="353"/>
    </location>
</feature>
<dbReference type="GO" id="GO:0005886">
    <property type="term" value="C:plasma membrane"/>
    <property type="evidence" value="ECO:0007669"/>
    <property type="project" value="TreeGrafter"/>
</dbReference>
<proteinExistence type="inferred from homology"/>
<keyword evidence="3" id="KW-0813">Transport</keyword>
<feature type="transmembrane region" description="Helical" evidence="8">
    <location>
        <begin position="468"/>
        <end position="489"/>
    </location>
</feature>
<dbReference type="Pfam" id="PF00474">
    <property type="entry name" value="SSF"/>
    <property type="match status" value="1"/>
</dbReference>
<dbReference type="EMBL" id="CAUDLI010000002">
    <property type="protein sequence ID" value="CAJ0861675.1"/>
    <property type="molecule type" value="Genomic_DNA"/>
</dbReference>
<reference evidence="9 11" key="1">
    <citation type="submission" date="2023-07" db="EMBL/GenBank/DDBJ databases">
        <authorList>
            <person name="Peeters C."/>
        </authorList>
    </citation>
    <scope>NUCLEOTIDE SEQUENCE</scope>
    <source>
        <strain evidence="10 11">LMG 32965</strain>
        <strain evidence="9">R-77567</strain>
    </source>
</reference>
<evidence type="ECO:0000256" key="7">
    <source>
        <dbReference type="RuleBase" id="RU362091"/>
    </source>
</evidence>
<dbReference type="CDD" id="cd10322">
    <property type="entry name" value="SLC5sbd"/>
    <property type="match status" value="1"/>
</dbReference>
<keyword evidence="5 8" id="KW-1133">Transmembrane helix</keyword>
<dbReference type="Proteomes" id="UP001190491">
    <property type="component" value="Unassembled WGS sequence"/>
</dbReference>
<gene>
    <name evidence="9" type="primary">mctP</name>
    <name evidence="10" type="ORF">R77564_00848</name>
    <name evidence="9" type="ORF">R77567_01254</name>
</gene>
<evidence type="ECO:0000313" key="12">
    <source>
        <dbReference type="Proteomes" id="UP001190491"/>
    </source>
</evidence>
<dbReference type="PROSITE" id="PS50283">
    <property type="entry name" value="NA_SOLUT_SYMP_3"/>
    <property type="match status" value="1"/>
</dbReference>
<dbReference type="RefSeq" id="WP_206273997.1">
    <property type="nucleotide sequence ID" value="NZ_CAUDKO010000002.1"/>
</dbReference>
<dbReference type="GO" id="GO:0022857">
    <property type="term" value="F:transmembrane transporter activity"/>
    <property type="evidence" value="ECO:0007669"/>
    <property type="project" value="InterPro"/>
</dbReference>
<keyword evidence="4 8" id="KW-0812">Transmembrane</keyword>
<evidence type="ECO:0000256" key="1">
    <source>
        <dbReference type="ARBA" id="ARBA00004141"/>
    </source>
</evidence>
<dbReference type="InterPro" id="IPR038377">
    <property type="entry name" value="Na/Glc_symporter_sf"/>
</dbReference>
<feature type="transmembrane region" description="Helical" evidence="8">
    <location>
        <begin position="166"/>
        <end position="184"/>
    </location>
</feature>
<evidence type="ECO:0000256" key="8">
    <source>
        <dbReference type="SAM" id="Phobius"/>
    </source>
</evidence>
<feature type="transmembrane region" description="Helical" evidence="8">
    <location>
        <begin position="374"/>
        <end position="393"/>
    </location>
</feature>
<feature type="transmembrane region" description="Helical" evidence="8">
    <location>
        <begin position="6"/>
        <end position="27"/>
    </location>
</feature>
<dbReference type="InterPro" id="IPR050277">
    <property type="entry name" value="Sodium:Solute_Symporter"/>
</dbReference>
<evidence type="ECO:0000313" key="10">
    <source>
        <dbReference type="EMBL" id="CAJ0861675.1"/>
    </source>
</evidence>
<evidence type="ECO:0000256" key="6">
    <source>
        <dbReference type="ARBA" id="ARBA00023136"/>
    </source>
</evidence>
<dbReference type="NCBIfam" id="NF046076">
    <property type="entry name" value="monocarbox_MctP"/>
    <property type="match status" value="1"/>
</dbReference>
<comment type="similarity">
    <text evidence="2 7">Belongs to the sodium:solute symporter (SSF) (TC 2.A.21) family.</text>
</comment>
<feature type="transmembrane region" description="Helical" evidence="8">
    <location>
        <begin position="54"/>
        <end position="77"/>
    </location>
</feature>
<evidence type="ECO:0000313" key="9">
    <source>
        <dbReference type="EMBL" id="CAJ0858210.1"/>
    </source>
</evidence>
<feature type="transmembrane region" description="Helical" evidence="8">
    <location>
        <begin position="405"/>
        <end position="423"/>
    </location>
</feature>
<evidence type="ECO:0000256" key="5">
    <source>
        <dbReference type="ARBA" id="ARBA00022989"/>
    </source>
</evidence>
<sequence length="502" mass="53403">MDGQINWTALSVFIFFFALVTVLGFIASRWQRGNSDKGAHIEEWGLGGRNFGTWITWFLVGGDFYTAYTVIAVPALVYAVGAYGFFALPYTILVYPIVFLIMPKLWKVAHANGHVTAADAVYGRYGSRALEFAVALTGVVATMPYIALQLIGMEVVIKALGLTGELPLAAAFIILALYTYSAGLRAPALIAFVKDIMIYIVVLVAVVLVPAKLGGYGAVFANAHDAFAIKGGATGLTLKPAQFLPFATLAIGSALAAFMYPHTLTGIFAARSADTIRKNAVFLPAYTVLLGLIALLGFMAYAAGIKVTNNNDVVPALFNALFPSWFTGFAFSAIAIGALVPAAVMSIGAANLFTRNFWKPYVAPDLSHAGEEKVAKVISLIVKAGALVFILFLPTKFALDLQLLGGVWIVQTFPSVVFGLFNISNRFRAPALLTGWAAGMIAGSWLAFSDGIKPVHTFVIGGDKYTVYTGLAALAFNIIVAVVVQLLMGKRGEQAAALRQAG</sequence>
<evidence type="ECO:0000256" key="2">
    <source>
        <dbReference type="ARBA" id="ARBA00006434"/>
    </source>
</evidence>
<dbReference type="InterPro" id="IPR001734">
    <property type="entry name" value="Na/solute_symporter"/>
</dbReference>
<name>A0AAD2F7X8_9RALS</name>
<evidence type="ECO:0000313" key="11">
    <source>
        <dbReference type="Proteomes" id="UP001189792"/>
    </source>
</evidence>
<dbReference type="Proteomes" id="UP001189792">
    <property type="component" value="Unassembled WGS sequence"/>
</dbReference>
<keyword evidence="11" id="KW-1185">Reference proteome</keyword>
<feature type="transmembrane region" description="Helical" evidence="8">
    <location>
        <begin position="430"/>
        <end position="448"/>
    </location>
</feature>
<dbReference type="PANTHER" id="PTHR48086">
    <property type="entry name" value="SODIUM/PROLINE SYMPORTER-RELATED"/>
    <property type="match status" value="1"/>
</dbReference>
<keyword evidence="6 8" id="KW-0472">Membrane</keyword>
<comment type="subcellular location">
    <subcellularLocation>
        <location evidence="1">Membrane</location>
        <topology evidence="1">Multi-pass membrane protein</topology>
    </subcellularLocation>
</comment>
<feature type="transmembrane region" description="Helical" evidence="8">
    <location>
        <begin position="132"/>
        <end position="151"/>
    </location>
</feature>
<protein>
    <submittedName>
        <fullName evidence="9">Monocarboxylate transport permease protein</fullName>
    </submittedName>
</protein>
<accession>A0AAD2F7X8</accession>